<sequence>MPATTFPSLPPEILEVIIRDSHLSLRTLAEFAVSTSMPTIFATMCLSIYLERSGINKSEEVCTFRIPQDSTDFDTLSALTLATWVTKTQRLECRFEGRDGNLTVMLAQLARLQALLDRFTSLVTVILDFNPQDKPYLDLSDDDMVNWSDAMGNLLSRVVERRCTTLEVNGLGQMCDVYHGMLRFPRKPRTPSGQPLSLFDAAINGVAKLFSDVPPRRAPERSRFDDTILWGPTWDYRRDETKSTTQFRDQFEKILARLSDTAEANSNLTQLTIGSKSMLFPPLLQWTYSALESSPISTLIIRDVDLVGPTWSLLSILFPQAIPSLERLELSRIGIVSRDQMMGFMAAFSKLKYLSLSGVNFPWYTTLSGSNSATTAPRVLSPCLEEFRVQANWIVPTMDLGANAFPALRTLTVVFDGGLPTGIEEASPLLPLSQSRKTMRFEVVLEILASNDITSWMRRTKALDVAQLPEVFRCVSGLVLVVKARLEFEHEPNKEAVREAAEKWFGQFPALREAGIRTEVDNLSVEIPRIQKFCKRALPDVARTLRRFHVNGQAFGPHEL</sequence>
<evidence type="ECO:0000313" key="2">
    <source>
        <dbReference type="Proteomes" id="UP000298030"/>
    </source>
</evidence>
<organism evidence="1 2">
    <name type="scientific">Coprinellus micaceus</name>
    <name type="common">Glistening ink-cap mushroom</name>
    <name type="synonym">Coprinus micaceus</name>
    <dbReference type="NCBI Taxonomy" id="71717"/>
    <lineage>
        <taxon>Eukaryota</taxon>
        <taxon>Fungi</taxon>
        <taxon>Dikarya</taxon>
        <taxon>Basidiomycota</taxon>
        <taxon>Agaricomycotina</taxon>
        <taxon>Agaricomycetes</taxon>
        <taxon>Agaricomycetidae</taxon>
        <taxon>Agaricales</taxon>
        <taxon>Agaricineae</taxon>
        <taxon>Psathyrellaceae</taxon>
        <taxon>Coprinellus</taxon>
    </lineage>
</organism>
<dbReference type="Gene3D" id="3.80.10.10">
    <property type="entry name" value="Ribonuclease Inhibitor"/>
    <property type="match status" value="1"/>
</dbReference>
<dbReference type="InterPro" id="IPR032675">
    <property type="entry name" value="LRR_dom_sf"/>
</dbReference>
<dbReference type="Proteomes" id="UP000298030">
    <property type="component" value="Unassembled WGS sequence"/>
</dbReference>
<protein>
    <submittedName>
        <fullName evidence="1">Uncharacterized protein</fullName>
    </submittedName>
</protein>
<evidence type="ECO:0000313" key="1">
    <source>
        <dbReference type="EMBL" id="TEB31440.1"/>
    </source>
</evidence>
<name>A0A4Y7TBD6_COPMI</name>
<keyword evidence="2" id="KW-1185">Reference proteome</keyword>
<gene>
    <name evidence="1" type="ORF">FA13DRAFT_368421</name>
</gene>
<dbReference type="AlphaFoldDB" id="A0A4Y7TBD6"/>
<proteinExistence type="predicted"/>
<dbReference type="EMBL" id="QPFP01000019">
    <property type="protein sequence ID" value="TEB31440.1"/>
    <property type="molecule type" value="Genomic_DNA"/>
</dbReference>
<reference evidence="1 2" key="1">
    <citation type="journal article" date="2019" name="Nat. Ecol. Evol.">
        <title>Megaphylogeny resolves global patterns of mushroom evolution.</title>
        <authorList>
            <person name="Varga T."/>
            <person name="Krizsan K."/>
            <person name="Foldi C."/>
            <person name="Dima B."/>
            <person name="Sanchez-Garcia M."/>
            <person name="Sanchez-Ramirez S."/>
            <person name="Szollosi G.J."/>
            <person name="Szarkandi J.G."/>
            <person name="Papp V."/>
            <person name="Albert L."/>
            <person name="Andreopoulos W."/>
            <person name="Angelini C."/>
            <person name="Antonin V."/>
            <person name="Barry K.W."/>
            <person name="Bougher N.L."/>
            <person name="Buchanan P."/>
            <person name="Buyck B."/>
            <person name="Bense V."/>
            <person name="Catcheside P."/>
            <person name="Chovatia M."/>
            <person name="Cooper J."/>
            <person name="Damon W."/>
            <person name="Desjardin D."/>
            <person name="Finy P."/>
            <person name="Geml J."/>
            <person name="Haridas S."/>
            <person name="Hughes K."/>
            <person name="Justo A."/>
            <person name="Karasinski D."/>
            <person name="Kautmanova I."/>
            <person name="Kiss B."/>
            <person name="Kocsube S."/>
            <person name="Kotiranta H."/>
            <person name="LaButti K.M."/>
            <person name="Lechner B.E."/>
            <person name="Liimatainen K."/>
            <person name="Lipzen A."/>
            <person name="Lukacs Z."/>
            <person name="Mihaltcheva S."/>
            <person name="Morgado L.N."/>
            <person name="Niskanen T."/>
            <person name="Noordeloos M.E."/>
            <person name="Ohm R.A."/>
            <person name="Ortiz-Santana B."/>
            <person name="Ovrebo C."/>
            <person name="Racz N."/>
            <person name="Riley R."/>
            <person name="Savchenko A."/>
            <person name="Shiryaev A."/>
            <person name="Soop K."/>
            <person name="Spirin V."/>
            <person name="Szebenyi C."/>
            <person name="Tomsovsky M."/>
            <person name="Tulloss R.E."/>
            <person name="Uehling J."/>
            <person name="Grigoriev I.V."/>
            <person name="Vagvolgyi C."/>
            <person name="Papp T."/>
            <person name="Martin F.M."/>
            <person name="Miettinen O."/>
            <person name="Hibbett D.S."/>
            <person name="Nagy L.G."/>
        </authorList>
    </citation>
    <scope>NUCLEOTIDE SEQUENCE [LARGE SCALE GENOMIC DNA]</scope>
    <source>
        <strain evidence="1 2">FP101781</strain>
    </source>
</reference>
<accession>A0A4Y7TBD6</accession>
<dbReference type="OrthoDB" id="2635672at2759"/>
<comment type="caution">
    <text evidence="1">The sequence shown here is derived from an EMBL/GenBank/DDBJ whole genome shotgun (WGS) entry which is preliminary data.</text>
</comment>